<proteinExistence type="predicted"/>
<dbReference type="EMBL" id="WTYI01000001">
    <property type="protein sequence ID" value="MXO97242.1"/>
    <property type="molecule type" value="Genomic_DNA"/>
</dbReference>
<dbReference type="Gene3D" id="1.10.10.60">
    <property type="entry name" value="Homeodomain-like"/>
    <property type="match status" value="1"/>
</dbReference>
<dbReference type="OrthoDB" id="2559672at2"/>
<evidence type="ECO:0000313" key="3">
    <source>
        <dbReference type="Proteomes" id="UP000432727"/>
    </source>
</evidence>
<reference evidence="2 3" key="1">
    <citation type="submission" date="2019-12" db="EMBL/GenBank/DDBJ databases">
        <title>Genomic-based taxomic classification of the family Erythrobacteraceae.</title>
        <authorList>
            <person name="Xu L."/>
        </authorList>
    </citation>
    <scope>NUCLEOTIDE SEQUENCE [LARGE SCALE GENOMIC DNA]</scope>
    <source>
        <strain evidence="2 3">JCM 12189</strain>
    </source>
</reference>
<dbReference type="PROSITE" id="PS01124">
    <property type="entry name" value="HTH_ARAC_FAMILY_2"/>
    <property type="match status" value="1"/>
</dbReference>
<dbReference type="AlphaFoldDB" id="A0A6I4TMU8"/>
<dbReference type="InterPro" id="IPR018060">
    <property type="entry name" value="HTH_AraC"/>
</dbReference>
<evidence type="ECO:0000259" key="1">
    <source>
        <dbReference type="PROSITE" id="PS01124"/>
    </source>
</evidence>
<protein>
    <recommendedName>
        <fullName evidence="1">HTH araC/xylS-type domain-containing protein</fullName>
    </recommendedName>
</protein>
<keyword evidence="3" id="KW-1185">Reference proteome</keyword>
<feature type="domain" description="HTH araC/xylS-type" evidence="1">
    <location>
        <begin position="148"/>
        <end position="247"/>
    </location>
</feature>
<evidence type="ECO:0000313" key="2">
    <source>
        <dbReference type="EMBL" id="MXO97242.1"/>
    </source>
</evidence>
<accession>A0A6I4TMU8</accession>
<comment type="caution">
    <text evidence="2">The sequence shown here is derived from an EMBL/GenBank/DDBJ whole genome shotgun (WGS) entry which is preliminary data.</text>
</comment>
<dbReference type="GO" id="GO:0003700">
    <property type="term" value="F:DNA-binding transcription factor activity"/>
    <property type="evidence" value="ECO:0007669"/>
    <property type="project" value="InterPro"/>
</dbReference>
<sequence>MQIPIRMPDERLAAYVDVYGHWPVPMENISTFSPGLIAFNLSGVHLEVNGEVRTEPVIMGISTEPTHIRYTIDGGDLVSLRVRSSAFDLLFDIDPSVQSGLVAMDPVRHPRLLQIYDALKAAPSNVEGWFGALDRALLDLLPLAKPSGLVGRMIETSIETEGTLGVSEMADRLGCTVRTLERACKKRFGRSPKRLLRGHRLSLTMQREALANERVELMPDFAYADLPHYLNEMRKMTGLNRKQMSDAKLLGNDFPYVYVWPDGSVAETPEDQDRWHAEMGRRYRTNPG</sequence>
<gene>
    <name evidence="2" type="ORF">GRI34_12520</name>
</gene>
<dbReference type="GO" id="GO:0043565">
    <property type="term" value="F:sequence-specific DNA binding"/>
    <property type="evidence" value="ECO:0007669"/>
    <property type="project" value="InterPro"/>
</dbReference>
<dbReference type="Proteomes" id="UP000432727">
    <property type="component" value="Unassembled WGS sequence"/>
</dbReference>
<organism evidence="2 3">
    <name type="scientific">Qipengyuania aquimaris</name>
    <dbReference type="NCBI Taxonomy" id="255984"/>
    <lineage>
        <taxon>Bacteria</taxon>
        <taxon>Pseudomonadati</taxon>
        <taxon>Pseudomonadota</taxon>
        <taxon>Alphaproteobacteria</taxon>
        <taxon>Sphingomonadales</taxon>
        <taxon>Erythrobacteraceae</taxon>
        <taxon>Qipengyuania</taxon>
    </lineage>
</organism>
<dbReference type="RefSeq" id="WP_160596210.1">
    <property type="nucleotide sequence ID" value="NZ_WTYI01000001.1"/>
</dbReference>
<name>A0A6I4TMU8_9SPHN</name>